<dbReference type="CDD" id="cd00041">
    <property type="entry name" value="CUB"/>
    <property type="match status" value="1"/>
</dbReference>
<evidence type="ECO:0000256" key="2">
    <source>
        <dbReference type="PROSITE-ProRule" id="PRU00059"/>
    </source>
</evidence>
<keyword evidence="4" id="KW-0732">Signal</keyword>
<dbReference type="InterPro" id="IPR035914">
    <property type="entry name" value="Sperma_CUB_dom_sf"/>
</dbReference>
<dbReference type="GeneID" id="106580460"/>
<feature type="region of interest" description="Disordered" evidence="3">
    <location>
        <begin position="478"/>
        <end position="517"/>
    </location>
</feature>
<evidence type="ECO:0000313" key="7">
    <source>
        <dbReference type="RefSeq" id="XP_014017034.1"/>
    </source>
</evidence>
<gene>
    <name evidence="7" type="primary">LOC106580460</name>
</gene>
<keyword evidence="6" id="KW-1185">Reference proteome</keyword>
<dbReference type="InterPro" id="IPR000859">
    <property type="entry name" value="CUB_dom"/>
</dbReference>
<name>A0A1S3NNS3_SALSA</name>
<feature type="region of interest" description="Disordered" evidence="3">
    <location>
        <begin position="164"/>
        <end position="188"/>
    </location>
</feature>
<comment type="caution">
    <text evidence="2">Lacks conserved residue(s) required for the propagation of feature annotation.</text>
</comment>
<evidence type="ECO:0000313" key="6">
    <source>
        <dbReference type="Proteomes" id="UP001652741"/>
    </source>
</evidence>
<dbReference type="AlphaFoldDB" id="A0A1S3NNS3"/>
<dbReference type="PROSITE" id="PS01180">
    <property type="entry name" value="CUB"/>
    <property type="match status" value="1"/>
</dbReference>
<sequence>MTCNSSFWAHVFMTAYLLWVTGRVAQKVYFDCGAKVDVVDVQGLILSPGFPYNYSSGTHCVWQFFVPVGHQLILEIFDFDVFESHDPSTQYTAFSNLKVEDADDGAMFPSGGPVTDENMSMLAKDVPVTQAQGGRAKAPQSSFQNDKVKQVVVVQEQSTKMEIAKVSNSAKRSTSDIASPHPPSHLLPRDQAAVNSITSPLHRGDPDLNPTLNPRAAAPDLAVVVDKATTPTSPPPMDTESVSSETQVVDACPHDVLYISDLLTFSSRFCGSNRPSSSQLVFGSSQEMVEVIMELITTTHWGRGFALLFHYHNRTELDGDDPRHAYAPAGASKMDSLLAAMSGAAFFAMVLTSALCIIFRPKLCPKRASPCSSNNSEVQEGVQNSGADVRELQLVAPNQPSLEVPGTAENDNNHSLSLTHTGSPVSVGGDMSEHAEVDLLSNGLTELDLGTDEVFIISSAPSPSSRLLFSAHTRERFLRHSDTSPGPVSDWPSPDPAASPTETHAAQDSSASCARPRPRAWSVRTFQDFLPPLPQLHKKWCSWNSTSPFTKLVDSAPSGFVSDCRGDDSRKVFSDPQLEAQDDSNASNSSMSNVSYPLTLPAQRQRCLNSASNMRRSRFTGPCFGLLSGSSPSDSTKAPGGPLLQASLSQPSGQGQPEEVQGGKRRDFPAESDHVSVPVFAICEEEDRQPLILAEHLGHSSMLNGLSRGVYEAKGPAGRSHNPGPQSAANGPLLQRGRSEWRPWGSQASGGASPYPLPHPSDSHTATNTNELKSAFVHSTANQIQMPSLSQSTVPCSVTGNVM</sequence>
<dbReference type="RefSeq" id="XP_014017034.1">
    <property type="nucleotide sequence ID" value="XM_014161559.2"/>
</dbReference>
<feature type="chain" id="PRO_5010335557" description="CUB domain-containing protein" evidence="4">
    <location>
        <begin position="26"/>
        <end position="803"/>
    </location>
</feature>
<dbReference type="Gene3D" id="2.60.120.290">
    <property type="entry name" value="Spermadhesin, CUB domain"/>
    <property type="match status" value="1"/>
</dbReference>
<feature type="region of interest" description="Disordered" evidence="3">
    <location>
        <begin position="630"/>
        <end position="671"/>
    </location>
</feature>
<feature type="signal peptide" evidence="4">
    <location>
        <begin position="1"/>
        <end position="25"/>
    </location>
</feature>
<protein>
    <recommendedName>
        <fullName evidence="5">CUB domain-containing protein</fullName>
    </recommendedName>
</protein>
<dbReference type="KEGG" id="sasa:106580460"/>
<evidence type="ECO:0000259" key="5">
    <source>
        <dbReference type="PROSITE" id="PS01180"/>
    </source>
</evidence>
<feature type="region of interest" description="Disordered" evidence="3">
    <location>
        <begin position="713"/>
        <end position="767"/>
    </location>
</feature>
<proteinExistence type="predicted"/>
<evidence type="ECO:0000256" key="3">
    <source>
        <dbReference type="SAM" id="MobiDB-lite"/>
    </source>
</evidence>
<dbReference type="Proteomes" id="UP001652741">
    <property type="component" value="Chromosome ssa20"/>
</dbReference>
<feature type="compositionally biased region" description="Basic and acidic residues" evidence="3">
    <location>
        <begin position="661"/>
        <end position="671"/>
    </location>
</feature>
<feature type="compositionally biased region" description="Low complexity" evidence="3">
    <location>
        <begin position="487"/>
        <end position="500"/>
    </location>
</feature>
<dbReference type="SUPFAM" id="SSF49854">
    <property type="entry name" value="Spermadhesin, CUB domain"/>
    <property type="match status" value="1"/>
</dbReference>
<feature type="compositionally biased region" description="Polar residues" evidence="3">
    <location>
        <begin position="409"/>
        <end position="424"/>
    </location>
</feature>
<dbReference type="Pfam" id="PF00431">
    <property type="entry name" value="CUB"/>
    <property type="match status" value="1"/>
</dbReference>
<feature type="region of interest" description="Disordered" evidence="3">
    <location>
        <begin position="400"/>
        <end position="430"/>
    </location>
</feature>
<keyword evidence="1" id="KW-1015">Disulfide bond</keyword>
<organism evidence="6 7">
    <name type="scientific">Salmo salar</name>
    <name type="common">Atlantic salmon</name>
    <dbReference type="NCBI Taxonomy" id="8030"/>
    <lineage>
        <taxon>Eukaryota</taxon>
        <taxon>Metazoa</taxon>
        <taxon>Chordata</taxon>
        <taxon>Craniata</taxon>
        <taxon>Vertebrata</taxon>
        <taxon>Euteleostomi</taxon>
        <taxon>Actinopterygii</taxon>
        <taxon>Neopterygii</taxon>
        <taxon>Teleostei</taxon>
        <taxon>Protacanthopterygii</taxon>
        <taxon>Salmoniformes</taxon>
        <taxon>Salmonidae</taxon>
        <taxon>Salmoninae</taxon>
        <taxon>Salmo</taxon>
    </lineage>
</organism>
<dbReference type="OrthoDB" id="8951018at2759"/>
<evidence type="ECO:0000256" key="4">
    <source>
        <dbReference type="SAM" id="SignalP"/>
    </source>
</evidence>
<feature type="compositionally biased region" description="Polar residues" evidence="3">
    <location>
        <begin position="646"/>
        <end position="655"/>
    </location>
</feature>
<dbReference type="SMART" id="SM00042">
    <property type="entry name" value="CUB"/>
    <property type="match status" value="1"/>
</dbReference>
<evidence type="ECO:0000256" key="1">
    <source>
        <dbReference type="ARBA" id="ARBA00023157"/>
    </source>
</evidence>
<feature type="compositionally biased region" description="Polar residues" evidence="3">
    <location>
        <begin position="164"/>
        <end position="177"/>
    </location>
</feature>
<accession>A0A1S3NNS3</accession>
<reference evidence="7" key="1">
    <citation type="submission" date="2025-08" db="UniProtKB">
        <authorList>
            <consortium name="RefSeq"/>
        </authorList>
    </citation>
    <scope>IDENTIFICATION</scope>
</reference>
<feature type="compositionally biased region" description="Polar residues" evidence="3">
    <location>
        <begin position="501"/>
        <end position="512"/>
    </location>
</feature>
<feature type="domain" description="CUB" evidence="5">
    <location>
        <begin position="32"/>
        <end position="114"/>
    </location>
</feature>